<dbReference type="Proteomes" id="UP001569904">
    <property type="component" value="Unassembled WGS sequence"/>
</dbReference>
<sequence>MHHVPRAREYDLEEIPMPQEATGAQQPATRTETQTEQESHRLQAVLAVAAITIGIAALILGWIPATHLPGAVLGVIGLPVALYSQMISATTNERWLNVIGMIASFIGAGFALSNGGFSI</sequence>
<feature type="transmembrane region" description="Helical" evidence="2">
    <location>
        <begin position="95"/>
        <end position="113"/>
    </location>
</feature>
<name>A0ABV4QVU6_9ACTN</name>
<keyword evidence="2" id="KW-0812">Transmembrane</keyword>
<evidence type="ECO:0000256" key="2">
    <source>
        <dbReference type="SAM" id="Phobius"/>
    </source>
</evidence>
<dbReference type="EMBL" id="JAXCEH010000004">
    <property type="protein sequence ID" value="MFA1554055.1"/>
    <property type="molecule type" value="Genomic_DNA"/>
</dbReference>
<accession>A0ABV4QVU6</accession>
<comment type="caution">
    <text evidence="3">The sequence shown here is derived from an EMBL/GenBank/DDBJ whole genome shotgun (WGS) entry which is preliminary data.</text>
</comment>
<organism evidence="3 4">
    <name type="scientific">Actinomadura chokoriensis</name>
    <dbReference type="NCBI Taxonomy" id="454156"/>
    <lineage>
        <taxon>Bacteria</taxon>
        <taxon>Bacillati</taxon>
        <taxon>Actinomycetota</taxon>
        <taxon>Actinomycetes</taxon>
        <taxon>Streptosporangiales</taxon>
        <taxon>Thermomonosporaceae</taxon>
        <taxon>Actinomadura</taxon>
    </lineage>
</organism>
<feature type="compositionally biased region" description="Polar residues" evidence="1">
    <location>
        <begin position="22"/>
        <end position="36"/>
    </location>
</feature>
<keyword evidence="2" id="KW-0472">Membrane</keyword>
<gene>
    <name evidence="3" type="ORF">SM436_10185</name>
</gene>
<feature type="transmembrane region" description="Helical" evidence="2">
    <location>
        <begin position="71"/>
        <end position="88"/>
    </location>
</feature>
<evidence type="ECO:0000256" key="1">
    <source>
        <dbReference type="SAM" id="MobiDB-lite"/>
    </source>
</evidence>
<evidence type="ECO:0000313" key="4">
    <source>
        <dbReference type="Proteomes" id="UP001569904"/>
    </source>
</evidence>
<protein>
    <recommendedName>
        <fullName evidence="5">SPW repeat-containing protein</fullName>
    </recommendedName>
</protein>
<evidence type="ECO:0000313" key="3">
    <source>
        <dbReference type="EMBL" id="MFA1554055.1"/>
    </source>
</evidence>
<reference evidence="3 4" key="1">
    <citation type="submission" date="2023-11" db="EMBL/GenBank/DDBJ databases">
        <title>Actinomadura monticuli sp. nov., isolated from volcanic ash.</title>
        <authorList>
            <person name="Lee S.D."/>
            <person name="Yang H."/>
            <person name="Kim I.S."/>
        </authorList>
    </citation>
    <scope>NUCLEOTIDE SEQUENCE [LARGE SCALE GENOMIC DNA]</scope>
    <source>
        <strain evidence="3 4">DSM 45346</strain>
    </source>
</reference>
<feature type="transmembrane region" description="Helical" evidence="2">
    <location>
        <begin position="44"/>
        <end position="65"/>
    </location>
</feature>
<keyword evidence="2" id="KW-1133">Transmembrane helix</keyword>
<feature type="region of interest" description="Disordered" evidence="1">
    <location>
        <begin position="1"/>
        <end position="37"/>
    </location>
</feature>
<evidence type="ECO:0008006" key="5">
    <source>
        <dbReference type="Google" id="ProtNLM"/>
    </source>
</evidence>
<feature type="compositionally biased region" description="Basic and acidic residues" evidence="1">
    <location>
        <begin position="1"/>
        <end position="10"/>
    </location>
</feature>
<proteinExistence type="predicted"/>
<keyword evidence="4" id="KW-1185">Reference proteome</keyword>